<dbReference type="eggNOG" id="COG3291">
    <property type="taxonomic scope" value="Bacteria"/>
</dbReference>
<dbReference type="PROSITE" id="PS50853">
    <property type="entry name" value="FN3"/>
    <property type="match status" value="1"/>
</dbReference>
<organism evidence="3 4">
    <name type="scientific">Herpetosiphon aurantiacus (strain ATCC 23779 / DSM 785 / 114-95)</name>
    <dbReference type="NCBI Taxonomy" id="316274"/>
    <lineage>
        <taxon>Bacteria</taxon>
        <taxon>Bacillati</taxon>
        <taxon>Chloroflexota</taxon>
        <taxon>Chloroflexia</taxon>
        <taxon>Herpetosiphonales</taxon>
        <taxon>Herpetosiphonaceae</taxon>
        <taxon>Herpetosiphon</taxon>
    </lineage>
</organism>
<dbReference type="CDD" id="cd00063">
    <property type="entry name" value="FN3"/>
    <property type="match status" value="1"/>
</dbReference>
<dbReference type="Proteomes" id="UP000000787">
    <property type="component" value="Chromosome"/>
</dbReference>
<dbReference type="eggNOG" id="COG1361">
    <property type="taxonomic scope" value="Bacteria"/>
</dbReference>
<dbReference type="PANTHER" id="PTHR34819">
    <property type="entry name" value="LARGE CYSTEINE-RICH PERIPLASMIC PROTEIN OMCB"/>
    <property type="match status" value="1"/>
</dbReference>
<feature type="domain" description="Fibronectin type-III" evidence="2">
    <location>
        <begin position="1681"/>
        <end position="1775"/>
    </location>
</feature>
<reference evidence="3 4" key="1">
    <citation type="journal article" date="2011" name="Stand. Genomic Sci.">
        <title>Complete genome sequence of the filamentous gliding predatory bacterium Herpetosiphon aurantiacus type strain (114-95(T)).</title>
        <authorList>
            <person name="Kiss H."/>
            <person name="Nett M."/>
            <person name="Domin N."/>
            <person name="Martin K."/>
            <person name="Maresca J.A."/>
            <person name="Copeland A."/>
            <person name="Lapidus A."/>
            <person name="Lucas S."/>
            <person name="Berry K.W."/>
            <person name="Glavina Del Rio T."/>
            <person name="Dalin E."/>
            <person name="Tice H."/>
            <person name="Pitluck S."/>
            <person name="Richardson P."/>
            <person name="Bruce D."/>
            <person name="Goodwin L."/>
            <person name="Han C."/>
            <person name="Detter J.C."/>
            <person name="Schmutz J."/>
            <person name="Brettin T."/>
            <person name="Land M."/>
            <person name="Hauser L."/>
            <person name="Kyrpides N.C."/>
            <person name="Ivanova N."/>
            <person name="Goker M."/>
            <person name="Woyke T."/>
            <person name="Klenk H.P."/>
            <person name="Bryant D.A."/>
        </authorList>
    </citation>
    <scope>NUCLEOTIDE SEQUENCE [LARGE SCALE GENOMIC DNA]</scope>
    <source>
        <strain evidence="4">ATCC 23779 / DSM 785 / 114-95</strain>
    </source>
</reference>
<evidence type="ECO:0000313" key="4">
    <source>
        <dbReference type="Proteomes" id="UP000000787"/>
    </source>
</evidence>
<dbReference type="InterPro" id="IPR003961">
    <property type="entry name" value="FN3_dom"/>
</dbReference>
<dbReference type="PANTHER" id="PTHR34819:SF5">
    <property type="entry name" value="CONSERVED REPEAT DOMAIN PROTEIN"/>
    <property type="match status" value="1"/>
</dbReference>
<dbReference type="HOGENOM" id="CLU_227070_0_0_0"/>
<dbReference type="KEGG" id="hau:Haur_1927"/>
<dbReference type="Gene3D" id="2.60.40.10">
    <property type="entry name" value="Immunoglobulins"/>
    <property type="match status" value="3"/>
</dbReference>
<feature type="compositionally biased region" description="Pro residues" evidence="1">
    <location>
        <begin position="782"/>
        <end position="791"/>
    </location>
</feature>
<dbReference type="InterPro" id="IPR001434">
    <property type="entry name" value="OmcB-like_DUF11"/>
</dbReference>
<dbReference type="STRING" id="316274.Haur_1927"/>
<dbReference type="InterPro" id="IPR000601">
    <property type="entry name" value="PKD_dom"/>
</dbReference>
<dbReference type="InterPro" id="IPR051172">
    <property type="entry name" value="Chlamydia_OmcB"/>
</dbReference>
<feature type="region of interest" description="Disordered" evidence="1">
    <location>
        <begin position="772"/>
        <end position="801"/>
    </location>
</feature>
<dbReference type="BioCyc" id="HAUR316274:GHYA-1956-MONOMER"/>
<dbReference type="Pfam" id="PF18911">
    <property type="entry name" value="PKD_4"/>
    <property type="match status" value="1"/>
</dbReference>
<proteinExistence type="predicted"/>
<dbReference type="EMBL" id="CP000875">
    <property type="protein sequence ID" value="ABX04570.1"/>
    <property type="molecule type" value="Genomic_DNA"/>
</dbReference>
<dbReference type="SUPFAM" id="SSF49265">
    <property type="entry name" value="Fibronectin type III"/>
    <property type="match status" value="1"/>
</dbReference>
<evidence type="ECO:0000256" key="1">
    <source>
        <dbReference type="SAM" id="MobiDB-lite"/>
    </source>
</evidence>
<dbReference type="NCBIfam" id="TIGR01451">
    <property type="entry name" value="B_ant_repeat"/>
    <property type="match status" value="2"/>
</dbReference>
<gene>
    <name evidence="3" type="ordered locus">Haur_1927</name>
</gene>
<protein>
    <submittedName>
        <fullName evidence="3">Conserved repeat domain</fullName>
    </submittedName>
</protein>
<dbReference type="InterPro" id="IPR013783">
    <property type="entry name" value="Ig-like_fold"/>
</dbReference>
<sequence length="2748" mass="293889">MIRETSKLARVVSMCLILLLALQMLVYPHATSAAPSNQATSNQSPITSLIRDRNEQLDPYLQRVAAADPDLFQAAALLAVQDVFNGNLPEIAGDQAIEEQISYYLNRAALGLPMQPSNLDPAQSSAMQDDAYLWESNQAAIGTTWQMTARPDGDPRLFAQEFDALAAAQMPAVAPDSAFAPTAPVVEAAPQPALDPAETVVIPALPSSPVKLKSQTFIPSRPTSSQFLANLPSQQAEAEFSGLRIQPQVALNNPVQTPHAKLVVTATAPLQTNFGSIITYTVTVSNTGGQAASLVELSQRLPANSILQGSVNDCVLKDGEQLVCAIGNLNVNQSKTYQVPVLMKGNGTLISTLTVKDTFIVNPDTKPATAKISTNVNSTNRTQQDVGKIVIAAEQFTTIFGQTEASGAVEIGFKKDGKYTYHLRLGPNDKIKWDAVGTPTIIETYGNVAQIQENFPLFKGDFTIDVTKDKPFIKPSPTITPTIKHLAGFQLLGSAVISDVAILSGEAGFMTELKVSLPGITTTSTLTPTANMTTTTNLLRPSSILTGTNPITGTNPVSGTVKKNTLRVTGVIKPGGKGDAKINEFEMYFAGLKVKVKNATFSGDKIKVKQALLTMPKELGELTGIISEIEVTSNSINFGGVGVKIPLPNIYPLGKPITATNPLTPTSLLAQSVALSETGAYTPAVSFIKNSATIMYDSNDGFSLQIDSTLDLHVADNDRKIPVELKIDWKGQVKGTIKELKLKIAGHDLEMKEVEISNAGLKVSEASFTITFPSEKKDEPKPPAAGDPPAAPKEGDKKKEDKKLTITVKKVSITKQGFAIGEGAIATDLPDFGLGESIRFTKNKVKFVVTNPITSPAMELEIEGTLKVLIKSSEMETKFAAKWDKKGKFSGKLKELTLTVASSKLELKNVEFNTQRFATNSASLTLPPILGSTQIALTKVVIDENGLSFGDAAVKIPVKFTIGKQNGEPSPTNSVTISGTLGLDYKQDRSYSFVFAGKVSITLASQTAEAEGLVRIDKDGKVTGDVDSFELTIAGMKLAIKEASIENGTVKAREATFAIPKEWGGLSVSVYNIEISKEGFSIGGGSFKLPEIKVGDMSLTLEGTLKKEGNGWIIAAGGELKLPNAGGAGCSGLGVSVEIFAGSNQTVAMRIAPASVDALNEFQLRKVGVVLKCTIPLGASGFDLTRISGTVTLTSNVTKIEMSATIESKMGIGSFRAVTADGNMSMEYVKNPYKFEIGIGASMKIFSMFEAARASAKMRFTDGAVPFLFTAEMNINAVIARGNMKLTAWTKDGAFNLVGRIYGEVGVKRGALVDRCWRIWMPWPFDDQDVCLTLPGSDLFFGAGMEFGKFKRGNGDAWGFKASVNIAGANYGIYVDTSGRFSVGNVDDYRLIDAPSLRRAKYLHDLNAQQQLNRASLSAEDLALFNDYSFNNQEIIISTVEMTRPGDLMINMLRLSYDTDIQVSLVRPDGLRMTGSNAAGNLNFSETLVDPRDIRDPITHQGNAAAPPMLQTSLNVTNAALGEWKLVLNRAPAYDFIINVSGTIYGPPISDLVVINQNDGNNSVDLAWTQSTPFTSTATIYASQDTITDTASYTKTNNVMRPDGIMATETITVDVGTVTKFSGYPLVSFDYAEGLQNADETLDLSSLKSGVYNLWLEVNDGQNPPSRHYFPNTVSVLHAWEPTWTTTSVITPSYGSLDVAWTKHPDPDVDGYEIHVRNEADQFDEDSYIVDVGDALSQTITGLNAGENYELTIIGYDSGTGRTSAAAPITATPLIAPFSITANPTELSLDAGVAGTSNLTLASSINPYPEQVFIEVTSLPEGFAAHITTPIVTPTLAGVQSSVVLTPAASLLGGTYTVTLVALSNGTERYLDIPVVLNEPNFMLRTSVDDLTLTNFNSTSVAIDATYQFSEQDEIFVDVLDIPFGVDWAFTRSSFMPGEQTRLILTDTIDLEYGDYPITLLAFDNEHAYTKTLTLAVTGFYIEVAEDQAARPHEIAAPYILNIDGNEWDSPIEFSIEEPADEELFFVSLSSATAEVGQLVNLELSALIDTAPGTYEVLLHASSEGYTQTLPLYVTVEANAMATDLVMGYQGLIGGYIVAGESYSYTLAPKNISLNPALDVSVIDRMLENSLVTLTDAAGCGVATNGAATTLNCSLGDIAAGSQHNATTLTWQINPEVAEGTLISHTSELVINDTSLYSETSAIDNVGELAFTVERLSDLALTVDYDQMVNAGELTTLTATITNTGPSDAANVVVEFYLPAGTSLASADVGCIQEAELVRCEVGVMGVDQVETFAIQLAVGANQRDYLETLIAVDSDSYDEDLLNNSVYSFAEVVAVADLSMTIAPNRTTINEGEVVEYLLTIVNQGSATANNLQIELDLPDEADIVEVRIGNVLETPESLTLEPGATLTATVGILYPEDDAGTPIQVEAFAFADEANEVNAISVDVAVANLAPSGIFTNTLVVNEGEFGILAVMIDDAGNEYDPLTVAWDLDNDGAFDDSTTAITRFDARSFDGTTTRPVAVKILDDDGGETIVNGTVLVRNVAPTVAAGPDQFQIYDQQFTLDVALTDPFANDTKTASIDWGDGEIDTIPLAAQVTSTSASHNFSAIGNYTTKVCVTDDNQGQGCDEVVLYAMCRDNGLLVRVGQQNQQISIILENASGNLAIPMSMPLSLYHGNTVLQTFVLDQPLAVGASRTLNYTWANAPLSANLRVATDDDGTGTKSTDLCSGSVYKWAINTTIYAPVIMVNR</sequence>
<dbReference type="InParanoid" id="A9AUP3"/>
<dbReference type="InterPro" id="IPR036116">
    <property type="entry name" value="FN3_sf"/>
</dbReference>
<evidence type="ECO:0000259" key="2">
    <source>
        <dbReference type="PROSITE" id="PS50853"/>
    </source>
</evidence>
<name>A9AUP3_HERA2</name>
<keyword evidence="4" id="KW-1185">Reference proteome</keyword>
<dbReference type="InterPro" id="IPR047589">
    <property type="entry name" value="DUF11_rpt"/>
</dbReference>
<accession>A9AUP3</accession>
<evidence type="ECO:0000313" key="3">
    <source>
        <dbReference type="EMBL" id="ABX04570.1"/>
    </source>
</evidence>
<dbReference type="Pfam" id="PF01345">
    <property type="entry name" value="DUF11"/>
    <property type="match status" value="2"/>
</dbReference>